<dbReference type="Pfam" id="PF00385">
    <property type="entry name" value="Chromo"/>
    <property type="match status" value="1"/>
</dbReference>
<reference evidence="2 3" key="1">
    <citation type="submission" date="2018-06" db="EMBL/GenBank/DDBJ databases">
        <title>Comparative genomics reveals the genomic features of Rhizophagus irregularis, R. cerebriforme, R. diaphanum and Gigaspora rosea, and their symbiotic lifestyle signature.</title>
        <authorList>
            <person name="Morin E."/>
            <person name="San Clemente H."/>
            <person name="Chen E.C.H."/>
            <person name="De La Providencia I."/>
            <person name="Hainaut M."/>
            <person name="Kuo A."/>
            <person name="Kohler A."/>
            <person name="Murat C."/>
            <person name="Tang N."/>
            <person name="Roy S."/>
            <person name="Loubradou J."/>
            <person name="Henrissat B."/>
            <person name="Grigoriev I.V."/>
            <person name="Corradi N."/>
            <person name="Roux C."/>
            <person name="Martin F.M."/>
        </authorList>
    </citation>
    <scope>NUCLEOTIDE SEQUENCE [LARGE SCALE GENOMIC DNA]</scope>
    <source>
        <strain evidence="2 3">DAOM 194757</strain>
    </source>
</reference>
<comment type="caution">
    <text evidence="2">The sequence shown here is derived from an EMBL/GenBank/DDBJ whole genome shotgun (WGS) entry which is preliminary data.</text>
</comment>
<evidence type="ECO:0000313" key="3">
    <source>
        <dbReference type="Proteomes" id="UP000266673"/>
    </source>
</evidence>
<feature type="domain" description="Chromo" evidence="1">
    <location>
        <begin position="1"/>
        <end position="38"/>
    </location>
</feature>
<name>A0A397V0L1_9GLOM</name>
<dbReference type="Gene3D" id="2.40.50.40">
    <property type="match status" value="1"/>
</dbReference>
<gene>
    <name evidence="2" type="ORF">C2G38_1580796</name>
</gene>
<dbReference type="EMBL" id="QKWP01000745">
    <property type="protein sequence ID" value="RIB15421.1"/>
    <property type="molecule type" value="Genomic_DNA"/>
</dbReference>
<sequence length="117" mass="14364">MWRGYSKDTWEPAENLDDCRDKLIEFHRLTDEMRITDQYHPQFEFDSDERDMFLNALYDSGHVNFDIYDKIILGRINYYDYNNYVSDFRIESVPIAEIGQRGRKEEELKRREEFDLF</sequence>
<dbReference type="Proteomes" id="UP000266673">
    <property type="component" value="Unassembled WGS sequence"/>
</dbReference>
<dbReference type="OrthoDB" id="433924at2759"/>
<dbReference type="AlphaFoldDB" id="A0A397V0L1"/>
<dbReference type="InterPro" id="IPR023780">
    <property type="entry name" value="Chromo_domain"/>
</dbReference>
<dbReference type="InterPro" id="IPR000953">
    <property type="entry name" value="Chromo/chromo_shadow_dom"/>
</dbReference>
<dbReference type="SUPFAM" id="SSF54160">
    <property type="entry name" value="Chromo domain-like"/>
    <property type="match status" value="1"/>
</dbReference>
<keyword evidence="3" id="KW-1185">Reference proteome</keyword>
<dbReference type="InterPro" id="IPR016197">
    <property type="entry name" value="Chromo-like_dom_sf"/>
</dbReference>
<dbReference type="PROSITE" id="PS50013">
    <property type="entry name" value="CHROMO_2"/>
    <property type="match status" value="1"/>
</dbReference>
<protein>
    <recommendedName>
        <fullName evidence="1">Chromo domain-containing protein</fullName>
    </recommendedName>
</protein>
<evidence type="ECO:0000259" key="1">
    <source>
        <dbReference type="PROSITE" id="PS50013"/>
    </source>
</evidence>
<organism evidence="2 3">
    <name type="scientific">Gigaspora rosea</name>
    <dbReference type="NCBI Taxonomy" id="44941"/>
    <lineage>
        <taxon>Eukaryota</taxon>
        <taxon>Fungi</taxon>
        <taxon>Fungi incertae sedis</taxon>
        <taxon>Mucoromycota</taxon>
        <taxon>Glomeromycotina</taxon>
        <taxon>Glomeromycetes</taxon>
        <taxon>Diversisporales</taxon>
        <taxon>Gigasporaceae</taxon>
        <taxon>Gigaspora</taxon>
    </lineage>
</organism>
<evidence type="ECO:0000313" key="2">
    <source>
        <dbReference type="EMBL" id="RIB15421.1"/>
    </source>
</evidence>
<accession>A0A397V0L1</accession>
<proteinExistence type="predicted"/>